<name>A0A7K3WPK4_9FLAO</name>
<dbReference type="SUPFAM" id="SSF54211">
    <property type="entry name" value="Ribosomal protein S5 domain 2-like"/>
    <property type="match status" value="1"/>
</dbReference>
<accession>A0A7K3WPK4</accession>
<dbReference type="InterPro" id="IPR014721">
    <property type="entry name" value="Ribsml_uS5_D2-typ_fold_subgr"/>
</dbReference>
<gene>
    <name evidence="5" type="ORF">G3O08_04820</name>
</gene>
<dbReference type="SUPFAM" id="SSF52540">
    <property type="entry name" value="P-loop containing nucleoside triphosphate hydrolases"/>
    <property type="match status" value="1"/>
</dbReference>
<evidence type="ECO:0000256" key="2">
    <source>
        <dbReference type="ARBA" id="ARBA00022741"/>
    </source>
</evidence>
<dbReference type="SMART" id="SM00382">
    <property type="entry name" value="AAA"/>
    <property type="match status" value="1"/>
</dbReference>
<dbReference type="Gene3D" id="3.40.50.300">
    <property type="entry name" value="P-loop containing nucleotide triphosphate hydrolases"/>
    <property type="match status" value="1"/>
</dbReference>
<comment type="caution">
    <text evidence="5">The sequence shown here is derived from an EMBL/GenBank/DDBJ whole genome shotgun (WGS) entry which is preliminary data.</text>
</comment>
<dbReference type="GO" id="GO:0003677">
    <property type="term" value="F:DNA binding"/>
    <property type="evidence" value="ECO:0007669"/>
    <property type="project" value="InterPro"/>
</dbReference>
<dbReference type="PANTHER" id="PTHR32039">
    <property type="entry name" value="MAGNESIUM-CHELATASE SUBUNIT CHLI"/>
    <property type="match status" value="1"/>
</dbReference>
<dbReference type="RefSeq" id="WP_163283542.1">
    <property type="nucleotide sequence ID" value="NZ_JAAGVY010000005.1"/>
</dbReference>
<dbReference type="Gene3D" id="3.30.230.10">
    <property type="match status" value="1"/>
</dbReference>
<dbReference type="InterPro" id="IPR025943">
    <property type="entry name" value="Sigma_54_int_dom_ATP-bd_2"/>
</dbReference>
<dbReference type="EMBL" id="JAAGVY010000005">
    <property type="protein sequence ID" value="NEN22822.1"/>
    <property type="molecule type" value="Genomic_DNA"/>
</dbReference>
<comment type="similarity">
    <text evidence="1">Belongs to the Mg-chelatase subunits D/I family. ComM subfamily.</text>
</comment>
<keyword evidence="3" id="KW-0067">ATP-binding</keyword>
<dbReference type="GO" id="GO:0005524">
    <property type="term" value="F:ATP binding"/>
    <property type="evidence" value="ECO:0007669"/>
    <property type="project" value="UniProtKB-KW"/>
</dbReference>
<organism evidence="5 6">
    <name type="scientific">Cryomorpha ignava</name>
    <dbReference type="NCBI Taxonomy" id="101383"/>
    <lineage>
        <taxon>Bacteria</taxon>
        <taxon>Pseudomonadati</taxon>
        <taxon>Bacteroidota</taxon>
        <taxon>Flavobacteriia</taxon>
        <taxon>Flavobacteriales</taxon>
        <taxon>Cryomorphaceae</taxon>
        <taxon>Cryomorpha</taxon>
    </lineage>
</organism>
<dbReference type="InterPro" id="IPR000523">
    <property type="entry name" value="Mg_chelatse_chII-like_cat_dom"/>
</dbReference>
<dbReference type="InterPro" id="IPR025158">
    <property type="entry name" value="Mg_chelat-rel_C"/>
</dbReference>
<keyword evidence="2" id="KW-0547">Nucleotide-binding</keyword>
<dbReference type="Pfam" id="PF13335">
    <property type="entry name" value="Mg_chelatase_C"/>
    <property type="match status" value="1"/>
</dbReference>
<dbReference type="Pfam" id="PF01078">
    <property type="entry name" value="Mg_chelatase"/>
    <property type="match status" value="1"/>
</dbReference>
<dbReference type="InterPro" id="IPR004482">
    <property type="entry name" value="Mg_chelat-rel"/>
</dbReference>
<reference evidence="5 6" key="1">
    <citation type="submission" date="2020-02" db="EMBL/GenBank/DDBJ databases">
        <title>Out from the shadows clarifying the taxonomy of the family Cryomorphaceae and related taxa by utilizing the GTDB taxonomic framework.</title>
        <authorList>
            <person name="Bowman J.P."/>
        </authorList>
    </citation>
    <scope>NUCLEOTIDE SEQUENCE [LARGE SCALE GENOMIC DNA]</scope>
    <source>
        <strain evidence="5 6">QSSC 1-22</strain>
    </source>
</reference>
<dbReference type="PROSITE" id="PS00676">
    <property type="entry name" value="SIGMA54_INTERACT_2"/>
    <property type="match status" value="1"/>
</dbReference>
<dbReference type="AlphaFoldDB" id="A0A7K3WPK4"/>
<dbReference type="InterPro" id="IPR045006">
    <property type="entry name" value="CHLI-like"/>
</dbReference>
<evidence type="ECO:0000259" key="4">
    <source>
        <dbReference type="SMART" id="SM00382"/>
    </source>
</evidence>
<evidence type="ECO:0000313" key="6">
    <source>
        <dbReference type="Proteomes" id="UP000486602"/>
    </source>
</evidence>
<dbReference type="InterPro" id="IPR020568">
    <property type="entry name" value="Ribosomal_Su5_D2-typ_SF"/>
</dbReference>
<protein>
    <submittedName>
        <fullName evidence="5">YifB family Mg chelatase-like AAA ATPase</fullName>
    </submittedName>
</protein>
<dbReference type="PRINTS" id="PR01657">
    <property type="entry name" value="MCMFAMILY"/>
</dbReference>
<feature type="domain" description="AAA+ ATPase" evidence="4">
    <location>
        <begin position="213"/>
        <end position="395"/>
    </location>
</feature>
<dbReference type="CDD" id="cd00009">
    <property type="entry name" value="AAA"/>
    <property type="match status" value="1"/>
</dbReference>
<dbReference type="NCBIfam" id="TIGR00368">
    <property type="entry name" value="YifB family Mg chelatase-like AAA ATPase"/>
    <property type="match status" value="1"/>
</dbReference>
<dbReference type="InterPro" id="IPR027417">
    <property type="entry name" value="P-loop_NTPase"/>
</dbReference>
<dbReference type="Pfam" id="PF13541">
    <property type="entry name" value="ChlI"/>
    <property type="match status" value="1"/>
</dbReference>
<evidence type="ECO:0000256" key="1">
    <source>
        <dbReference type="ARBA" id="ARBA00006354"/>
    </source>
</evidence>
<evidence type="ECO:0000313" key="5">
    <source>
        <dbReference type="EMBL" id="NEN22822.1"/>
    </source>
</evidence>
<dbReference type="InterPro" id="IPR003593">
    <property type="entry name" value="AAA+_ATPase"/>
</dbReference>
<keyword evidence="6" id="KW-1185">Reference proteome</keyword>
<dbReference type="PANTHER" id="PTHR32039:SF7">
    <property type="entry name" value="COMPETENCE PROTEIN COMM"/>
    <property type="match status" value="1"/>
</dbReference>
<dbReference type="Proteomes" id="UP000486602">
    <property type="component" value="Unassembled WGS sequence"/>
</dbReference>
<evidence type="ECO:0000256" key="3">
    <source>
        <dbReference type="ARBA" id="ARBA00022840"/>
    </source>
</evidence>
<proteinExistence type="inferred from homology"/>
<sequence>MLVKTYGSAVYGVDAITITVEVNIDTGVNFLLVGLPDSAVKESQQRIEAALSNNGYRIPGKKITINMAPADIRKEGSAYDLPLALGILSASNQIDAKDIEKYLIMGELSLDGGVQPIKGVLPMAIQARDEGFTGFILPEANSKEAAIVEGLNVYGVNNINEAITVLTNPESVAPKVVDLAEAFETKADQYLFDFSDVKGQENVKRALEIAAAGGHNIILIGPPGVGKTMLAKRIPTILPPLTLEEALETTKIHSVSGLLPTNVSLVTQRPFRNPHHTVSDVALVGGGSNPKPGEISLAHNGILFLDELPEFKRSVLEVLRQPLEDRVVTISRAKMSVDYPSSFMLIASMNPSPSGDFFKPGESADSEFAVKRYLAKISGPLMDRIDLHIEVNPVPFEELRNRENGESSAPIRARVIASRDIQTERYKGIEGVHCNAMLTPKLMKKHCEIDTAGEALLKNAVDRLGFSARSYARILKVARTIADLEGVENIATAHLAEAIQYRSLDREGWLT</sequence>
<dbReference type="InterPro" id="IPR001208">
    <property type="entry name" value="MCM_dom"/>
</dbReference>